<comment type="caution">
    <text evidence="1">The sequence shown here is derived from an EMBL/GenBank/DDBJ whole genome shotgun (WGS) entry which is preliminary data.</text>
</comment>
<accession>A0A176WEK3</accession>
<protein>
    <submittedName>
        <fullName evidence="1">Uncharacterized protein</fullName>
    </submittedName>
</protein>
<reference evidence="1" key="1">
    <citation type="submission" date="2016-03" db="EMBL/GenBank/DDBJ databases">
        <title>Mechanisms controlling the formation of the plant cell surface in tip-growing cells are functionally conserved among land plants.</title>
        <authorList>
            <person name="Honkanen S."/>
            <person name="Jones V.A."/>
            <person name="Morieri G."/>
            <person name="Champion C."/>
            <person name="Hetherington A.J."/>
            <person name="Kelly S."/>
            <person name="Saint-Marcoux D."/>
            <person name="Proust H."/>
            <person name="Prescott H."/>
            <person name="Dolan L."/>
        </authorList>
    </citation>
    <scope>NUCLEOTIDE SEQUENCE [LARGE SCALE GENOMIC DNA]</scope>
    <source>
        <tissue evidence="1">Whole gametophyte</tissue>
    </source>
</reference>
<dbReference type="AlphaFoldDB" id="A0A176WEK3"/>
<name>A0A176WEK3_MARPO</name>
<dbReference type="Proteomes" id="UP000077202">
    <property type="component" value="Unassembled WGS sequence"/>
</dbReference>
<gene>
    <name evidence="1" type="ORF">AXG93_4877s1200</name>
</gene>
<evidence type="ECO:0000313" key="2">
    <source>
        <dbReference type="Proteomes" id="UP000077202"/>
    </source>
</evidence>
<sequence>MNDINECIRMLKFKDQIKEEDLDGMKGESVAAAFAVLVIKAMLLKQFLVDFEGDIMPSKLSKWSTSLLPSLNKVRAEKASGGPILGRVGDVCFSNRMSEKLTSRVDLPSQTSGEHANA</sequence>
<keyword evidence="2" id="KW-1185">Reference proteome</keyword>
<proteinExistence type="predicted"/>
<dbReference type="EMBL" id="LVLJ01001300">
    <property type="protein sequence ID" value="OAE30566.1"/>
    <property type="molecule type" value="Genomic_DNA"/>
</dbReference>
<organism evidence="1 2">
    <name type="scientific">Marchantia polymorpha subsp. ruderalis</name>
    <dbReference type="NCBI Taxonomy" id="1480154"/>
    <lineage>
        <taxon>Eukaryota</taxon>
        <taxon>Viridiplantae</taxon>
        <taxon>Streptophyta</taxon>
        <taxon>Embryophyta</taxon>
        <taxon>Marchantiophyta</taxon>
        <taxon>Marchantiopsida</taxon>
        <taxon>Marchantiidae</taxon>
        <taxon>Marchantiales</taxon>
        <taxon>Marchantiaceae</taxon>
        <taxon>Marchantia</taxon>
    </lineage>
</organism>
<evidence type="ECO:0000313" key="1">
    <source>
        <dbReference type="EMBL" id="OAE30566.1"/>
    </source>
</evidence>